<sequence length="273" mass="30168">MKLSMMSYTLARRPGFTLPGMFAMAKDLRLDGVDMVTLYDHPAREIRTMAADHDLPIVAYTFFAHEFAKDSDLERQPGVDKARAGIDTAVELGAPVVMLPPAPPADCRDAKRCRDNYIKGLQKIADYATQAKVILTVENFPGLYSPFVTADDFLAARAEVPSLMLTFDNGNAASGEDVAASFTKVAPYVAHAHFKDWKIRPDAAEGWRPMRDGRYYQAALIGEGNIDQKATVAAMKKAGYSKYINIEYEGNDYSGDEAMRRAVGYLRHIIAEA</sequence>
<dbReference type="InterPro" id="IPR036237">
    <property type="entry name" value="Xyl_isomerase-like_sf"/>
</dbReference>
<dbReference type="Pfam" id="PF01261">
    <property type="entry name" value="AP_endonuc_2"/>
    <property type="match status" value="1"/>
</dbReference>
<proteinExistence type="predicted"/>
<comment type="caution">
    <text evidence="2">The sequence shown here is derived from an EMBL/GenBank/DDBJ whole genome shotgun (WGS) entry which is preliminary data.</text>
</comment>
<dbReference type="Gene3D" id="3.20.20.150">
    <property type="entry name" value="Divalent-metal-dependent TIM barrel enzymes"/>
    <property type="match status" value="1"/>
</dbReference>
<protein>
    <submittedName>
        <fullName evidence="2">Sugar phosphate isomerase/epimerase</fullName>
    </submittedName>
</protein>
<accession>A0AAE3VI32</accession>
<dbReference type="PANTHER" id="PTHR12110:SF53">
    <property type="entry name" value="BLR5974 PROTEIN"/>
    <property type="match status" value="1"/>
</dbReference>
<dbReference type="SUPFAM" id="SSF51658">
    <property type="entry name" value="Xylose isomerase-like"/>
    <property type="match status" value="1"/>
</dbReference>
<dbReference type="InterPro" id="IPR013022">
    <property type="entry name" value="Xyl_isomerase-like_TIM-brl"/>
</dbReference>
<dbReference type="RefSeq" id="WP_307262730.1">
    <property type="nucleotide sequence ID" value="NZ_JAUSVL010000001.1"/>
</dbReference>
<gene>
    <name evidence="2" type="ORF">J3R75_002917</name>
</gene>
<feature type="domain" description="Xylose isomerase-like TIM barrel" evidence="1">
    <location>
        <begin position="25"/>
        <end position="267"/>
    </location>
</feature>
<dbReference type="InterPro" id="IPR050312">
    <property type="entry name" value="IolE/XylAMocC-like"/>
</dbReference>
<evidence type="ECO:0000313" key="3">
    <source>
        <dbReference type="Proteomes" id="UP001238163"/>
    </source>
</evidence>
<evidence type="ECO:0000259" key="1">
    <source>
        <dbReference type="Pfam" id="PF01261"/>
    </source>
</evidence>
<reference evidence="2" key="1">
    <citation type="submission" date="2023-07" db="EMBL/GenBank/DDBJ databases">
        <title>Genomic Encyclopedia of Type Strains, Phase IV (KMG-IV): sequencing the most valuable type-strain genomes for metagenomic binning, comparative biology and taxonomic classification.</title>
        <authorList>
            <person name="Goeker M."/>
        </authorList>
    </citation>
    <scope>NUCLEOTIDE SEQUENCE</scope>
    <source>
        <strain evidence="2">DSM 24202</strain>
    </source>
</reference>
<dbReference type="Proteomes" id="UP001238163">
    <property type="component" value="Unassembled WGS sequence"/>
</dbReference>
<dbReference type="EMBL" id="JAUSVL010000001">
    <property type="protein sequence ID" value="MDQ0290810.1"/>
    <property type="molecule type" value="Genomic_DNA"/>
</dbReference>
<keyword evidence="2" id="KW-0413">Isomerase</keyword>
<name>A0AAE3VI32_9BACT</name>
<dbReference type="PANTHER" id="PTHR12110">
    <property type="entry name" value="HYDROXYPYRUVATE ISOMERASE"/>
    <property type="match status" value="1"/>
</dbReference>
<dbReference type="GO" id="GO:0016853">
    <property type="term" value="F:isomerase activity"/>
    <property type="evidence" value="ECO:0007669"/>
    <property type="project" value="UniProtKB-KW"/>
</dbReference>
<evidence type="ECO:0000313" key="2">
    <source>
        <dbReference type="EMBL" id="MDQ0290810.1"/>
    </source>
</evidence>
<keyword evidence="3" id="KW-1185">Reference proteome</keyword>
<dbReference type="AlphaFoldDB" id="A0AAE3VI32"/>
<organism evidence="2 3">
    <name type="scientific">Oligosphaera ethanolica</name>
    <dbReference type="NCBI Taxonomy" id="760260"/>
    <lineage>
        <taxon>Bacteria</taxon>
        <taxon>Pseudomonadati</taxon>
        <taxon>Lentisphaerota</taxon>
        <taxon>Oligosphaeria</taxon>
        <taxon>Oligosphaerales</taxon>
        <taxon>Oligosphaeraceae</taxon>
        <taxon>Oligosphaera</taxon>
    </lineage>
</organism>